<evidence type="ECO:0000313" key="10">
    <source>
        <dbReference type="Proteomes" id="UP000295680"/>
    </source>
</evidence>
<dbReference type="PANTHER" id="PTHR43163">
    <property type="entry name" value="DIPEPTIDE TRANSPORT SYSTEM PERMEASE PROTEIN DPPB-RELATED"/>
    <property type="match status" value="1"/>
</dbReference>
<feature type="transmembrane region" description="Helical" evidence="7">
    <location>
        <begin position="7"/>
        <end position="29"/>
    </location>
</feature>
<evidence type="ECO:0000256" key="3">
    <source>
        <dbReference type="ARBA" id="ARBA00022475"/>
    </source>
</evidence>
<sequence>MRRLIALRVLSTIPLLALVAGFVFLLVHLTPIDPVRQLLGPGSTEDQRAALAAQLGYDRPLLAQFGSWLGSAVRGDFGQSLFTQDNVLQSIVDRLPMTMSLVVGGLFVAVVIGIPAGIVSAVRPGSVGDRAVSLLIAIGLAIPSFWLAMLLALVFAVLLPLLPALGYTPIDEDPVAWFRGMVLPCLALGLPASATIARQLRGALAGALRAPYTQALRARGTPRNRIIYRYGLRNSMVPVLTTIGWELAVMMAVSFVVERVFGFPGTGTLLIDAVVRNDMPVVQGGVMFFAGAVVLVNLLVDIGYGILDPKARPQ</sequence>
<proteinExistence type="inferred from homology"/>
<comment type="subcellular location">
    <subcellularLocation>
        <location evidence="1 7">Cell membrane</location>
        <topology evidence="1 7">Multi-pass membrane protein</topology>
    </subcellularLocation>
</comment>
<dbReference type="Gene3D" id="1.10.3720.10">
    <property type="entry name" value="MetI-like"/>
    <property type="match status" value="1"/>
</dbReference>
<dbReference type="SUPFAM" id="SSF161098">
    <property type="entry name" value="MetI-like"/>
    <property type="match status" value="1"/>
</dbReference>
<dbReference type="Proteomes" id="UP000295680">
    <property type="component" value="Unassembled WGS sequence"/>
</dbReference>
<keyword evidence="3" id="KW-1003">Cell membrane</keyword>
<name>A0A4R2J266_9PSEU</name>
<evidence type="ECO:0000256" key="1">
    <source>
        <dbReference type="ARBA" id="ARBA00004651"/>
    </source>
</evidence>
<dbReference type="InterPro" id="IPR035906">
    <property type="entry name" value="MetI-like_sf"/>
</dbReference>
<evidence type="ECO:0000313" key="9">
    <source>
        <dbReference type="EMBL" id="TCO52273.1"/>
    </source>
</evidence>
<feature type="transmembrane region" description="Helical" evidence="7">
    <location>
        <begin position="235"/>
        <end position="257"/>
    </location>
</feature>
<dbReference type="RefSeq" id="WP_132124222.1">
    <property type="nucleotide sequence ID" value="NZ_SLWS01000012.1"/>
</dbReference>
<dbReference type="InterPro" id="IPR045621">
    <property type="entry name" value="BPD_transp_1_N"/>
</dbReference>
<keyword evidence="5 7" id="KW-1133">Transmembrane helix</keyword>
<keyword evidence="6 7" id="KW-0472">Membrane</keyword>
<dbReference type="Pfam" id="PF00528">
    <property type="entry name" value="BPD_transp_1"/>
    <property type="match status" value="1"/>
</dbReference>
<reference evidence="9 10" key="1">
    <citation type="submission" date="2019-03" db="EMBL/GenBank/DDBJ databases">
        <title>Genomic Encyclopedia of Type Strains, Phase IV (KMG-IV): sequencing the most valuable type-strain genomes for metagenomic binning, comparative biology and taxonomic classification.</title>
        <authorList>
            <person name="Goeker M."/>
        </authorList>
    </citation>
    <scope>NUCLEOTIDE SEQUENCE [LARGE SCALE GENOMIC DNA]</scope>
    <source>
        <strain evidence="9 10">DSM 45934</strain>
    </source>
</reference>
<keyword evidence="2 7" id="KW-0813">Transport</keyword>
<organism evidence="9 10">
    <name type="scientific">Actinocrispum wychmicini</name>
    <dbReference type="NCBI Taxonomy" id="1213861"/>
    <lineage>
        <taxon>Bacteria</taxon>
        <taxon>Bacillati</taxon>
        <taxon>Actinomycetota</taxon>
        <taxon>Actinomycetes</taxon>
        <taxon>Pseudonocardiales</taxon>
        <taxon>Pseudonocardiaceae</taxon>
        <taxon>Actinocrispum</taxon>
    </lineage>
</organism>
<protein>
    <submittedName>
        <fullName evidence="9">Peptide/nickel transport system permease protein</fullName>
    </submittedName>
</protein>
<dbReference type="OrthoDB" id="9778910at2"/>
<accession>A0A4R2J266</accession>
<keyword evidence="10" id="KW-1185">Reference proteome</keyword>
<evidence type="ECO:0000256" key="5">
    <source>
        <dbReference type="ARBA" id="ARBA00022989"/>
    </source>
</evidence>
<evidence type="ECO:0000256" key="7">
    <source>
        <dbReference type="RuleBase" id="RU363032"/>
    </source>
</evidence>
<dbReference type="PANTHER" id="PTHR43163:SF6">
    <property type="entry name" value="DIPEPTIDE TRANSPORT SYSTEM PERMEASE PROTEIN DPPB-RELATED"/>
    <property type="match status" value="1"/>
</dbReference>
<dbReference type="Pfam" id="PF19300">
    <property type="entry name" value="BPD_transp_1_N"/>
    <property type="match status" value="1"/>
</dbReference>
<dbReference type="GO" id="GO:0005886">
    <property type="term" value="C:plasma membrane"/>
    <property type="evidence" value="ECO:0007669"/>
    <property type="project" value="UniProtKB-SubCell"/>
</dbReference>
<dbReference type="PROSITE" id="PS50928">
    <property type="entry name" value="ABC_TM1"/>
    <property type="match status" value="1"/>
</dbReference>
<comment type="similarity">
    <text evidence="7">Belongs to the binding-protein-dependent transport system permease family.</text>
</comment>
<feature type="transmembrane region" description="Helical" evidence="7">
    <location>
        <begin position="101"/>
        <end position="122"/>
    </location>
</feature>
<evidence type="ECO:0000259" key="8">
    <source>
        <dbReference type="PROSITE" id="PS50928"/>
    </source>
</evidence>
<keyword evidence="4 7" id="KW-0812">Transmembrane</keyword>
<dbReference type="CDD" id="cd06261">
    <property type="entry name" value="TM_PBP2"/>
    <property type="match status" value="1"/>
</dbReference>
<dbReference type="EMBL" id="SLWS01000012">
    <property type="protein sequence ID" value="TCO52273.1"/>
    <property type="molecule type" value="Genomic_DNA"/>
</dbReference>
<evidence type="ECO:0000256" key="6">
    <source>
        <dbReference type="ARBA" id="ARBA00023136"/>
    </source>
</evidence>
<feature type="transmembrane region" description="Helical" evidence="7">
    <location>
        <begin position="177"/>
        <end position="197"/>
    </location>
</feature>
<dbReference type="AlphaFoldDB" id="A0A4R2J266"/>
<feature type="transmembrane region" description="Helical" evidence="7">
    <location>
        <begin position="286"/>
        <end position="307"/>
    </location>
</feature>
<evidence type="ECO:0000256" key="2">
    <source>
        <dbReference type="ARBA" id="ARBA00022448"/>
    </source>
</evidence>
<feature type="domain" description="ABC transmembrane type-1" evidence="8">
    <location>
        <begin position="95"/>
        <end position="300"/>
    </location>
</feature>
<evidence type="ECO:0000256" key="4">
    <source>
        <dbReference type="ARBA" id="ARBA00022692"/>
    </source>
</evidence>
<gene>
    <name evidence="9" type="ORF">EV192_1124</name>
</gene>
<feature type="transmembrane region" description="Helical" evidence="7">
    <location>
        <begin position="134"/>
        <end position="157"/>
    </location>
</feature>
<dbReference type="GO" id="GO:0071916">
    <property type="term" value="F:dipeptide transmembrane transporter activity"/>
    <property type="evidence" value="ECO:0007669"/>
    <property type="project" value="TreeGrafter"/>
</dbReference>
<dbReference type="InterPro" id="IPR000515">
    <property type="entry name" value="MetI-like"/>
</dbReference>
<comment type="caution">
    <text evidence="9">The sequence shown here is derived from an EMBL/GenBank/DDBJ whole genome shotgun (WGS) entry which is preliminary data.</text>
</comment>